<evidence type="ECO:0000256" key="1">
    <source>
        <dbReference type="SAM" id="Phobius"/>
    </source>
</evidence>
<keyword evidence="1" id="KW-0812">Transmembrane</keyword>
<dbReference type="AlphaFoldDB" id="A0A804IQ81"/>
<keyword evidence="1" id="KW-0472">Membrane</keyword>
<feature type="transmembrane region" description="Helical" evidence="1">
    <location>
        <begin position="122"/>
        <end position="148"/>
    </location>
</feature>
<gene>
    <name evidence="2" type="ORF">GSMUA_122640.1</name>
</gene>
<dbReference type="EMBL" id="HG996469">
    <property type="protein sequence ID" value="CAG1842469.1"/>
    <property type="molecule type" value="Genomic_DNA"/>
</dbReference>
<feature type="transmembrane region" description="Helical" evidence="1">
    <location>
        <begin position="72"/>
        <end position="91"/>
    </location>
</feature>
<name>A0A804IQ81_MUSAM</name>
<feature type="transmembrane region" description="Helical" evidence="1">
    <location>
        <begin position="33"/>
        <end position="60"/>
    </location>
</feature>
<evidence type="ECO:0000313" key="3">
    <source>
        <dbReference type="EnsemblPlants" id="Ma04_p15960.2"/>
    </source>
</evidence>
<dbReference type="FunCoup" id="A0A804IQ81">
    <property type="interactions" value="1254"/>
</dbReference>
<dbReference type="Proteomes" id="UP000012960">
    <property type="component" value="Unplaced"/>
</dbReference>
<dbReference type="Gramene" id="Ma04_t15960.2">
    <property type="protein sequence ID" value="Ma04_p15960.2"/>
    <property type="gene ID" value="Ma04_g15960"/>
</dbReference>
<dbReference type="OMA" id="HPLRMVR"/>
<evidence type="ECO:0000313" key="2">
    <source>
        <dbReference type="EMBL" id="CAG1842469.1"/>
    </source>
</evidence>
<accession>A0A804IQ81</accession>
<sequence>MPLWRCGLIPWMNRKVVDPFLQIIKKGAEPKQLAFSAALGMSLGLFPICGVTVFLCGMAIAILRHHCHAPSVMLANFVATPIELSMVIPFLRLGELITGGRHFPLTSDALSKVVSGQASQGVLIAILHALLGWIVTVPFILGTLYMFLVPCFKFLVKKFNSHPSSPMKLVHPHTEIKIKVRDV</sequence>
<protein>
    <submittedName>
        <fullName evidence="2">(wild Malaysian banana) hypothetical protein</fullName>
    </submittedName>
</protein>
<dbReference type="PANTHER" id="PTHR35102:SF1">
    <property type="entry name" value="E3 UBIQUITIN-PROTEIN LIGASE"/>
    <property type="match status" value="1"/>
</dbReference>
<evidence type="ECO:0000313" key="4">
    <source>
        <dbReference type="Proteomes" id="UP000012960"/>
    </source>
</evidence>
<reference evidence="2" key="1">
    <citation type="submission" date="2021-03" db="EMBL/GenBank/DDBJ databases">
        <authorList>
            <consortium name="Genoscope - CEA"/>
            <person name="William W."/>
        </authorList>
    </citation>
    <scope>NUCLEOTIDE SEQUENCE</scope>
    <source>
        <strain evidence="2">Doubled-haploid Pahang</strain>
    </source>
</reference>
<proteinExistence type="predicted"/>
<dbReference type="OrthoDB" id="1914153at2759"/>
<organism evidence="3 4">
    <name type="scientific">Musa acuminata subsp. malaccensis</name>
    <name type="common">Wild banana</name>
    <name type="synonym">Musa malaccensis</name>
    <dbReference type="NCBI Taxonomy" id="214687"/>
    <lineage>
        <taxon>Eukaryota</taxon>
        <taxon>Viridiplantae</taxon>
        <taxon>Streptophyta</taxon>
        <taxon>Embryophyta</taxon>
        <taxon>Tracheophyta</taxon>
        <taxon>Spermatophyta</taxon>
        <taxon>Magnoliopsida</taxon>
        <taxon>Liliopsida</taxon>
        <taxon>Zingiberales</taxon>
        <taxon>Musaceae</taxon>
        <taxon>Musa</taxon>
    </lineage>
</organism>
<keyword evidence="4" id="KW-1185">Reference proteome</keyword>
<reference evidence="3" key="2">
    <citation type="submission" date="2021-05" db="UniProtKB">
        <authorList>
            <consortium name="EnsemblPlants"/>
        </authorList>
    </citation>
    <scope>IDENTIFICATION</scope>
    <source>
        <strain evidence="3">subsp. malaccensis</strain>
    </source>
</reference>
<keyword evidence="1" id="KW-1133">Transmembrane helix</keyword>
<dbReference type="PANTHER" id="PTHR35102">
    <property type="entry name" value="E3 UBIQUITIN-PROTEIN LIGASE"/>
    <property type="match status" value="1"/>
</dbReference>
<dbReference type="EnsemblPlants" id="Ma04_t15960.2">
    <property type="protein sequence ID" value="Ma04_p15960.2"/>
    <property type="gene ID" value="Ma04_g15960"/>
</dbReference>